<dbReference type="Proteomes" id="UP001346149">
    <property type="component" value="Unassembled WGS sequence"/>
</dbReference>
<evidence type="ECO:0000313" key="2">
    <source>
        <dbReference type="Proteomes" id="UP001346149"/>
    </source>
</evidence>
<organism evidence="1 2">
    <name type="scientific">Trapa natans</name>
    <name type="common">Water chestnut</name>
    <dbReference type="NCBI Taxonomy" id="22666"/>
    <lineage>
        <taxon>Eukaryota</taxon>
        <taxon>Viridiplantae</taxon>
        <taxon>Streptophyta</taxon>
        <taxon>Embryophyta</taxon>
        <taxon>Tracheophyta</taxon>
        <taxon>Spermatophyta</taxon>
        <taxon>Magnoliopsida</taxon>
        <taxon>eudicotyledons</taxon>
        <taxon>Gunneridae</taxon>
        <taxon>Pentapetalae</taxon>
        <taxon>rosids</taxon>
        <taxon>malvids</taxon>
        <taxon>Myrtales</taxon>
        <taxon>Lythraceae</taxon>
        <taxon>Trapa</taxon>
    </lineage>
</organism>
<dbReference type="AlphaFoldDB" id="A0AAN7RDG7"/>
<dbReference type="EMBL" id="JAXQNO010000004">
    <property type="protein sequence ID" value="KAK4799127.1"/>
    <property type="molecule type" value="Genomic_DNA"/>
</dbReference>
<accession>A0AAN7RDG7</accession>
<sequence length="186" mass="20667">MEAASLHFSKSILCPRRPSSFANPLFSTSTSLLSVVTLNPLLSATSHFSSRSWKSPHSFSLVYSQPPPNGSSSAEEQDDEAEIQSLRVPDSWLVPSKALEESEWLRVSLHKWLDDEYCPEEANKEISKVAASSYYRSLLDKGTDLGEILLKMVQDLQSISYQDSFHGAFSSANAAVDLIAQRIERL</sequence>
<dbReference type="PANTHER" id="PTHR36776:SF1">
    <property type="entry name" value="EXPRESSED PROTEIN"/>
    <property type="match status" value="1"/>
</dbReference>
<protein>
    <submittedName>
        <fullName evidence="1">Uncharacterized protein</fullName>
    </submittedName>
</protein>
<reference evidence="1 2" key="1">
    <citation type="journal article" date="2023" name="Hortic Res">
        <title>Pangenome of water caltrop reveals structural variations and asymmetric subgenome divergence after allopolyploidization.</title>
        <authorList>
            <person name="Zhang X."/>
            <person name="Chen Y."/>
            <person name="Wang L."/>
            <person name="Yuan Y."/>
            <person name="Fang M."/>
            <person name="Shi L."/>
            <person name="Lu R."/>
            <person name="Comes H.P."/>
            <person name="Ma Y."/>
            <person name="Chen Y."/>
            <person name="Huang G."/>
            <person name="Zhou Y."/>
            <person name="Zheng Z."/>
            <person name="Qiu Y."/>
        </authorList>
    </citation>
    <scope>NUCLEOTIDE SEQUENCE [LARGE SCALE GENOMIC DNA]</scope>
    <source>
        <strain evidence="1">F231</strain>
    </source>
</reference>
<evidence type="ECO:0000313" key="1">
    <source>
        <dbReference type="EMBL" id="KAK4799127.1"/>
    </source>
</evidence>
<proteinExistence type="predicted"/>
<comment type="caution">
    <text evidence="1">The sequence shown here is derived from an EMBL/GenBank/DDBJ whole genome shotgun (WGS) entry which is preliminary data.</text>
</comment>
<name>A0AAN7RDG7_TRANT</name>
<keyword evidence="2" id="KW-1185">Reference proteome</keyword>
<gene>
    <name evidence="1" type="ORF">SAY86_024492</name>
</gene>
<dbReference type="PANTHER" id="PTHR36776">
    <property type="entry name" value="EXPRESSED PROTEIN"/>
    <property type="match status" value="1"/>
</dbReference>